<proteinExistence type="predicted"/>
<dbReference type="AlphaFoldDB" id="A0A927M510"/>
<gene>
    <name evidence="1" type="ORF">H4W31_001226</name>
</gene>
<name>A0A927M510_9ACTN</name>
<dbReference type="Proteomes" id="UP000649753">
    <property type="component" value="Unassembled WGS sequence"/>
</dbReference>
<keyword evidence="2" id="KW-1185">Reference proteome</keyword>
<reference evidence="1" key="1">
    <citation type="submission" date="2020-10" db="EMBL/GenBank/DDBJ databases">
        <title>Sequencing the genomes of 1000 actinobacteria strains.</title>
        <authorList>
            <person name="Klenk H.-P."/>
        </authorList>
    </citation>
    <scope>NUCLEOTIDE SEQUENCE</scope>
    <source>
        <strain evidence="1">DSM 46832</strain>
    </source>
</reference>
<dbReference type="EMBL" id="JADBEB010000001">
    <property type="protein sequence ID" value="MBE1485588.1"/>
    <property type="molecule type" value="Genomic_DNA"/>
</dbReference>
<accession>A0A927M510</accession>
<organism evidence="1 2">
    <name type="scientific">Plantactinospora soyae</name>
    <dbReference type="NCBI Taxonomy" id="1544732"/>
    <lineage>
        <taxon>Bacteria</taxon>
        <taxon>Bacillati</taxon>
        <taxon>Actinomycetota</taxon>
        <taxon>Actinomycetes</taxon>
        <taxon>Micromonosporales</taxon>
        <taxon>Micromonosporaceae</taxon>
        <taxon>Plantactinospora</taxon>
    </lineage>
</organism>
<evidence type="ECO:0000313" key="1">
    <source>
        <dbReference type="EMBL" id="MBE1485588.1"/>
    </source>
</evidence>
<protein>
    <submittedName>
        <fullName evidence="1">Uncharacterized protein</fullName>
    </submittedName>
</protein>
<dbReference type="RefSeq" id="WP_192765755.1">
    <property type="nucleotide sequence ID" value="NZ_JADBEB010000001.1"/>
</dbReference>
<sequence>MVTLSRRYRYVGPAEILAGITPDGAGTPIAAARDFAGWVSTVPAPDLAEPFTYVVDLDGVLRLAPRRSEHVACAEGRDVLGAGEIAFVRQPPEEASLGGLDWRVDEVSNQSTGYCPDLNSWPVVAAALDRAGLAHPDGFTAGLVFRRCPDCHQRNVVRDDDFVCALCGGVLPERWNFDSG</sequence>
<comment type="caution">
    <text evidence="1">The sequence shown here is derived from an EMBL/GenBank/DDBJ whole genome shotgun (WGS) entry which is preliminary data.</text>
</comment>
<evidence type="ECO:0000313" key="2">
    <source>
        <dbReference type="Proteomes" id="UP000649753"/>
    </source>
</evidence>